<dbReference type="PANTHER" id="PTHR47389">
    <property type="entry name" value="OS09G0436400 PROTEIN"/>
    <property type="match status" value="1"/>
</dbReference>
<organism evidence="2 3">
    <name type="scientific">Panicum virgatum</name>
    <name type="common">Blackwell switchgrass</name>
    <dbReference type="NCBI Taxonomy" id="38727"/>
    <lineage>
        <taxon>Eukaryota</taxon>
        <taxon>Viridiplantae</taxon>
        <taxon>Streptophyta</taxon>
        <taxon>Embryophyta</taxon>
        <taxon>Tracheophyta</taxon>
        <taxon>Spermatophyta</taxon>
        <taxon>Magnoliopsida</taxon>
        <taxon>Liliopsida</taxon>
        <taxon>Poales</taxon>
        <taxon>Poaceae</taxon>
        <taxon>PACMAD clade</taxon>
        <taxon>Panicoideae</taxon>
        <taxon>Panicodae</taxon>
        <taxon>Paniceae</taxon>
        <taxon>Panicinae</taxon>
        <taxon>Panicum</taxon>
        <taxon>Panicum sect. Hiantes</taxon>
    </lineage>
</organism>
<name>A0A8T0WAI6_PANVG</name>
<proteinExistence type="predicted"/>
<gene>
    <name evidence="2" type="ORF">PVAP13_2KG286200</name>
</gene>
<evidence type="ECO:0000259" key="1">
    <source>
        <dbReference type="PROSITE" id="PS50106"/>
    </source>
</evidence>
<dbReference type="SUPFAM" id="SSF50494">
    <property type="entry name" value="Trypsin-like serine proteases"/>
    <property type="match status" value="1"/>
</dbReference>
<reference evidence="2" key="1">
    <citation type="submission" date="2020-05" db="EMBL/GenBank/DDBJ databases">
        <title>WGS assembly of Panicum virgatum.</title>
        <authorList>
            <person name="Lovell J.T."/>
            <person name="Jenkins J."/>
            <person name="Shu S."/>
            <person name="Juenger T.E."/>
            <person name="Schmutz J."/>
        </authorList>
    </citation>
    <scope>NUCLEOTIDE SEQUENCE</scope>
    <source>
        <strain evidence="2">AP13</strain>
    </source>
</reference>
<evidence type="ECO:0000313" key="2">
    <source>
        <dbReference type="EMBL" id="KAG2642896.1"/>
    </source>
</evidence>
<dbReference type="PANTHER" id="PTHR47389:SF4">
    <property type="entry name" value="OS09G0436400 PROTEIN"/>
    <property type="match status" value="1"/>
</dbReference>
<comment type="caution">
    <text evidence="2">The sequence shown here is derived from an EMBL/GenBank/DDBJ whole genome shotgun (WGS) entry which is preliminary data.</text>
</comment>
<feature type="domain" description="PDZ" evidence="1">
    <location>
        <begin position="301"/>
        <end position="384"/>
    </location>
</feature>
<dbReference type="SUPFAM" id="SSF50156">
    <property type="entry name" value="PDZ domain-like"/>
    <property type="match status" value="1"/>
</dbReference>
<dbReference type="PROSITE" id="PS50106">
    <property type="entry name" value="PDZ"/>
    <property type="match status" value="1"/>
</dbReference>
<dbReference type="Pfam" id="PF00595">
    <property type="entry name" value="PDZ"/>
    <property type="match status" value="1"/>
</dbReference>
<sequence length="463" mass="52091">MPRKDQGCEMIGGREKTCMRKREKTSSLSTMCNRRRTLSQFNFKHEDLTSELRKFYLPRGYPMPSELSEGMHLVNTFEEHFDDLDGYNEEHAGIKLLASSISNSVVSLASFKGSVRLFTCTGIIFGYMPSEMNILTSASLVRCLGDEAKFVDKLKIKVRLPNDKLVVGKLWKYDYKYNIAVVKTKSFPEFHAAHVHNGVKFNSELFQANLVAIGRCYESGELMASSGRVLYKTSRLDCQELMISTCKITKAGIGGPLIDSSGNFIGMNFYAKDETPFLPVSILLKCLKHFEIFGRVVQPWLGLRVGSLRAEKLSICEEIRKSFPQAHGIYVEMVSEGSPAACSGIKVGDLISTLDGIALSNAQQFHELIFDKAECALKRSEGIVFKVNVLRPSDCSGFIATINGEEVAMIKQNRWPVPEVEWMYPSKNDNSDFTMWQDLVTYRSVPLSELYVKNPSGYGLHYE</sequence>
<keyword evidence="3" id="KW-1185">Reference proteome</keyword>
<dbReference type="InterPro" id="IPR036034">
    <property type="entry name" value="PDZ_sf"/>
</dbReference>
<dbReference type="AlphaFoldDB" id="A0A8T0WAI6"/>
<dbReference type="InterPro" id="IPR009003">
    <property type="entry name" value="Peptidase_S1_PA"/>
</dbReference>
<protein>
    <recommendedName>
        <fullName evidence="1">PDZ domain-containing protein</fullName>
    </recommendedName>
</protein>
<dbReference type="Pfam" id="PF13365">
    <property type="entry name" value="Trypsin_2"/>
    <property type="match status" value="1"/>
</dbReference>
<dbReference type="Gene3D" id="2.40.10.120">
    <property type="match status" value="1"/>
</dbReference>
<dbReference type="Proteomes" id="UP000823388">
    <property type="component" value="Chromosome 2K"/>
</dbReference>
<accession>A0A8T0WAI6</accession>
<dbReference type="SMART" id="SM00228">
    <property type="entry name" value="PDZ"/>
    <property type="match status" value="1"/>
</dbReference>
<dbReference type="EMBL" id="CM029039">
    <property type="protein sequence ID" value="KAG2642896.1"/>
    <property type="molecule type" value="Genomic_DNA"/>
</dbReference>
<dbReference type="InterPro" id="IPR001478">
    <property type="entry name" value="PDZ"/>
</dbReference>
<dbReference type="Gene3D" id="2.30.42.10">
    <property type="match status" value="1"/>
</dbReference>
<evidence type="ECO:0000313" key="3">
    <source>
        <dbReference type="Proteomes" id="UP000823388"/>
    </source>
</evidence>